<evidence type="ECO:0000259" key="3">
    <source>
        <dbReference type="Pfam" id="PF09362"/>
    </source>
</evidence>
<dbReference type="RefSeq" id="WP_344537796.1">
    <property type="nucleotide sequence ID" value="NZ_BAAATD010000001.1"/>
</dbReference>
<sequence>MGRKKGIAVVIPALLLVASATEAPAGAMAQARLGAVVAADPTDPPDQGGQNGGQNDPGDGQNNGGQDGQGGQADPTAPGNGGQNGDGQNGDQNGGQGGDGQNGDQNGGQGGDGQGGDQNGDGQNGDQNNGNDQNNGDQNNGDQGNGDQGNGNQGNGNQQAVKEGPVASDFVNIRQAPPKARVRPGRNASRGSFTSRCGRNENQHHNPDNFIVAPGVQNGAHHIHDYVGNLSTDGFSTDESLAAAGTTCARGDRSTYFWPVMRVRNQQDNSDQAQQSTADGNVGRIVTPASASMTFVGNPRTRVTAMPRFLRIITGDAKSATNGTANARAQWTCTGFQNRVLTDKYPLCPGGSRVTRVLEFPSCWDGRNTDSANHRTHVLFADQQGNCPQGTRAVPQLRMTLTYNLPNRPVAFAVDSFPEQGHAPVTDHADFENVMPDRLMRQAVTCINSGRNC</sequence>
<feature type="domain" description="DUF1996" evidence="3">
    <location>
        <begin position="211"/>
        <end position="408"/>
    </location>
</feature>
<feature type="chain" id="PRO_5046063718" description="DUF1996 domain-containing protein" evidence="2">
    <location>
        <begin position="26"/>
        <end position="453"/>
    </location>
</feature>
<name>A0ABN3PCS4_9ACTN</name>
<dbReference type="Pfam" id="PF09362">
    <property type="entry name" value="DUF1996"/>
    <property type="match status" value="1"/>
</dbReference>
<dbReference type="PANTHER" id="PTHR43662:SF3">
    <property type="entry name" value="DOMAIN PROTEIN, PUTATIVE (AFU_ORTHOLOGUE AFUA_6G11970)-RELATED"/>
    <property type="match status" value="1"/>
</dbReference>
<keyword evidence="5" id="KW-1185">Reference proteome</keyword>
<feature type="compositionally biased region" description="Low complexity" evidence="1">
    <location>
        <begin position="38"/>
        <end position="60"/>
    </location>
</feature>
<gene>
    <name evidence="4" type="ORF">GCM10010411_08350</name>
</gene>
<feature type="compositionally biased region" description="Low complexity" evidence="1">
    <location>
        <begin position="124"/>
        <end position="142"/>
    </location>
</feature>
<feature type="region of interest" description="Disordered" evidence="1">
    <location>
        <begin position="38"/>
        <end position="160"/>
    </location>
</feature>
<dbReference type="Proteomes" id="UP001501509">
    <property type="component" value="Unassembled WGS sequence"/>
</dbReference>
<reference evidence="4 5" key="1">
    <citation type="journal article" date="2019" name="Int. J. Syst. Evol. Microbiol.">
        <title>The Global Catalogue of Microorganisms (GCM) 10K type strain sequencing project: providing services to taxonomists for standard genome sequencing and annotation.</title>
        <authorList>
            <consortium name="The Broad Institute Genomics Platform"/>
            <consortium name="The Broad Institute Genome Sequencing Center for Infectious Disease"/>
            <person name="Wu L."/>
            <person name="Ma J."/>
        </authorList>
    </citation>
    <scope>NUCLEOTIDE SEQUENCE [LARGE SCALE GENOMIC DNA]</scope>
    <source>
        <strain evidence="4 5">JCM 6833</strain>
    </source>
</reference>
<evidence type="ECO:0000256" key="1">
    <source>
        <dbReference type="SAM" id="MobiDB-lite"/>
    </source>
</evidence>
<evidence type="ECO:0000313" key="4">
    <source>
        <dbReference type="EMBL" id="GAA2578159.1"/>
    </source>
</evidence>
<evidence type="ECO:0000256" key="2">
    <source>
        <dbReference type="SAM" id="SignalP"/>
    </source>
</evidence>
<feature type="compositionally biased region" description="Gly residues" evidence="1">
    <location>
        <begin position="61"/>
        <end position="71"/>
    </location>
</feature>
<evidence type="ECO:0000313" key="5">
    <source>
        <dbReference type="Proteomes" id="UP001501509"/>
    </source>
</evidence>
<dbReference type="InterPro" id="IPR018535">
    <property type="entry name" value="DUF1996"/>
</dbReference>
<keyword evidence="2" id="KW-0732">Signal</keyword>
<feature type="compositionally biased region" description="Gly residues" evidence="1">
    <location>
        <begin position="143"/>
        <end position="154"/>
    </location>
</feature>
<accession>A0ABN3PCS4</accession>
<dbReference type="EMBL" id="BAAATD010000001">
    <property type="protein sequence ID" value="GAA2578159.1"/>
    <property type="molecule type" value="Genomic_DNA"/>
</dbReference>
<feature type="region of interest" description="Disordered" evidence="1">
    <location>
        <begin position="175"/>
        <end position="206"/>
    </location>
</feature>
<organism evidence="4 5">
    <name type="scientific">Actinomadura fulvescens</name>
    <dbReference type="NCBI Taxonomy" id="46160"/>
    <lineage>
        <taxon>Bacteria</taxon>
        <taxon>Bacillati</taxon>
        <taxon>Actinomycetota</taxon>
        <taxon>Actinomycetes</taxon>
        <taxon>Streptosporangiales</taxon>
        <taxon>Thermomonosporaceae</taxon>
        <taxon>Actinomadura</taxon>
    </lineage>
</organism>
<protein>
    <recommendedName>
        <fullName evidence="3">DUF1996 domain-containing protein</fullName>
    </recommendedName>
</protein>
<feature type="compositionally biased region" description="Gly residues" evidence="1">
    <location>
        <begin position="79"/>
        <end position="123"/>
    </location>
</feature>
<feature type="signal peptide" evidence="2">
    <location>
        <begin position="1"/>
        <end position="25"/>
    </location>
</feature>
<dbReference type="PANTHER" id="PTHR43662">
    <property type="match status" value="1"/>
</dbReference>
<proteinExistence type="predicted"/>
<comment type="caution">
    <text evidence="4">The sequence shown here is derived from an EMBL/GenBank/DDBJ whole genome shotgun (WGS) entry which is preliminary data.</text>
</comment>